<evidence type="ECO:0000256" key="3">
    <source>
        <dbReference type="ARBA" id="ARBA00022723"/>
    </source>
</evidence>
<dbReference type="GeneID" id="115886138"/>
<evidence type="ECO:0000256" key="8">
    <source>
        <dbReference type="ARBA" id="ARBA00025798"/>
    </source>
</evidence>
<proteinExistence type="inferred from homology"/>
<gene>
    <name evidence="13" type="primary">LOC115886138</name>
</gene>
<dbReference type="SUPFAM" id="SSF49329">
    <property type="entry name" value="Cu,Zn superoxide dismutase-like"/>
    <property type="match status" value="1"/>
</dbReference>
<evidence type="ECO:0000256" key="5">
    <source>
        <dbReference type="ARBA" id="ARBA00022833"/>
    </source>
</evidence>
<comment type="similarity">
    <text evidence="8">In the C-terminal section; belongs to the Cu-Zn superoxide dismutase family.</text>
</comment>
<evidence type="ECO:0000256" key="10">
    <source>
        <dbReference type="ARBA" id="ARBA00049204"/>
    </source>
</evidence>
<dbReference type="PROSITE" id="PS50846">
    <property type="entry name" value="HMA_2"/>
    <property type="match status" value="1"/>
</dbReference>
<dbReference type="GO" id="GO:0006825">
    <property type="term" value="P:copper ion transport"/>
    <property type="evidence" value="ECO:0007669"/>
    <property type="project" value="UniProtKB-KW"/>
</dbReference>
<organism evidence="12 13">
    <name type="scientific">Sitophilus oryzae</name>
    <name type="common">Rice weevil</name>
    <name type="synonym">Curculio oryzae</name>
    <dbReference type="NCBI Taxonomy" id="7048"/>
    <lineage>
        <taxon>Eukaryota</taxon>
        <taxon>Metazoa</taxon>
        <taxon>Ecdysozoa</taxon>
        <taxon>Arthropoda</taxon>
        <taxon>Hexapoda</taxon>
        <taxon>Insecta</taxon>
        <taxon>Pterygota</taxon>
        <taxon>Neoptera</taxon>
        <taxon>Endopterygota</taxon>
        <taxon>Coleoptera</taxon>
        <taxon>Polyphaga</taxon>
        <taxon>Cucujiformia</taxon>
        <taxon>Curculionidae</taxon>
        <taxon>Dryophthorinae</taxon>
        <taxon>Sitophilus</taxon>
    </lineage>
</organism>
<dbReference type="PROSITE" id="PS01047">
    <property type="entry name" value="HMA_1"/>
    <property type="match status" value="1"/>
</dbReference>
<keyword evidence="4" id="KW-0813">Transport</keyword>
<keyword evidence="3" id="KW-0479">Metal-binding</keyword>
<keyword evidence="7" id="KW-0560">Oxidoreductase</keyword>
<evidence type="ECO:0000256" key="4">
    <source>
        <dbReference type="ARBA" id="ARBA00022796"/>
    </source>
</evidence>
<dbReference type="FunCoup" id="A0A6J2YCL7">
    <property type="interactions" value="240"/>
</dbReference>
<evidence type="ECO:0000256" key="6">
    <source>
        <dbReference type="ARBA" id="ARBA00022862"/>
    </source>
</evidence>
<evidence type="ECO:0000313" key="12">
    <source>
        <dbReference type="Proteomes" id="UP000504635"/>
    </source>
</evidence>
<dbReference type="InterPro" id="IPR024134">
    <property type="entry name" value="SOD_Cu/Zn_/chaperone"/>
</dbReference>
<keyword evidence="4" id="KW-0406">Ion transport</keyword>
<dbReference type="SUPFAM" id="SSF55008">
    <property type="entry name" value="HMA, heavy metal-associated domain"/>
    <property type="match status" value="1"/>
</dbReference>
<accession>A0A6J2YCL7</accession>
<dbReference type="InterPro" id="IPR017969">
    <property type="entry name" value="Heavy-metal-associated_CS"/>
</dbReference>
<dbReference type="Pfam" id="PF00080">
    <property type="entry name" value="Sod_Cu"/>
    <property type="match status" value="1"/>
</dbReference>
<dbReference type="GO" id="GO:0005507">
    <property type="term" value="F:copper ion binding"/>
    <property type="evidence" value="ECO:0007669"/>
    <property type="project" value="InterPro"/>
</dbReference>
<dbReference type="Proteomes" id="UP000504635">
    <property type="component" value="Unplaced"/>
</dbReference>
<dbReference type="InterPro" id="IPR036163">
    <property type="entry name" value="HMA_dom_sf"/>
</dbReference>
<dbReference type="CDD" id="cd00371">
    <property type="entry name" value="HMA"/>
    <property type="match status" value="1"/>
</dbReference>
<evidence type="ECO:0000256" key="7">
    <source>
        <dbReference type="ARBA" id="ARBA00023002"/>
    </source>
</evidence>
<feature type="domain" description="HMA" evidence="11">
    <location>
        <begin position="3"/>
        <end position="66"/>
    </location>
</feature>
<keyword evidence="6" id="KW-0049">Antioxidant</keyword>
<reference evidence="13" key="1">
    <citation type="submission" date="2025-08" db="UniProtKB">
        <authorList>
            <consortium name="RefSeq"/>
        </authorList>
    </citation>
    <scope>IDENTIFICATION</scope>
    <source>
        <tissue evidence="13">Gonads</tissue>
    </source>
</reference>
<dbReference type="InParanoid" id="A0A6J2YCL7"/>
<evidence type="ECO:0000256" key="1">
    <source>
        <dbReference type="ARBA" id="ARBA00001973"/>
    </source>
</evidence>
<dbReference type="OrthoDB" id="666972at2759"/>
<evidence type="ECO:0000313" key="13">
    <source>
        <dbReference type="RefSeq" id="XP_030761066.1"/>
    </source>
</evidence>
<dbReference type="GO" id="GO:0004784">
    <property type="term" value="F:superoxide dismutase activity"/>
    <property type="evidence" value="ECO:0007669"/>
    <property type="project" value="UniProtKB-EC"/>
</dbReference>
<dbReference type="EC" id="1.15.1.1" evidence="2"/>
<dbReference type="KEGG" id="soy:115886138"/>
<name>A0A6J2YCL7_SITOR</name>
<keyword evidence="4" id="KW-0187">Copper transport</keyword>
<evidence type="ECO:0000256" key="2">
    <source>
        <dbReference type="ARBA" id="ARBA00012682"/>
    </source>
</evidence>
<comment type="cofactor">
    <cofactor evidence="1">
        <name>Cu(2+)</name>
        <dbReference type="ChEBI" id="CHEBI:29036"/>
    </cofactor>
</comment>
<dbReference type="InterPro" id="IPR001424">
    <property type="entry name" value="SOD_Cu_Zn_dom"/>
</dbReference>
<dbReference type="InterPro" id="IPR006121">
    <property type="entry name" value="HMA_dom"/>
</dbReference>
<dbReference type="InterPro" id="IPR036423">
    <property type="entry name" value="SOD-like_Cu/Zn_dom_sf"/>
</dbReference>
<dbReference type="Pfam" id="PF00403">
    <property type="entry name" value="HMA"/>
    <property type="match status" value="1"/>
</dbReference>
<protein>
    <recommendedName>
        <fullName evidence="2">superoxide dismutase</fullName>
        <ecNumber evidence="2">1.15.1.1</ecNumber>
    </recommendedName>
    <alternativeName>
        <fullName evidence="9">Superoxide dismutase copper chaperone</fullName>
    </alternativeName>
</protein>
<comment type="catalytic activity">
    <reaction evidence="10">
        <text>2 superoxide + 2 H(+) = H2O2 + O2</text>
        <dbReference type="Rhea" id="RHEA:20696"/>
        <dbReference type="ChEBI" id="CHEBI:15378"/>
        <dbReference type="ChEBI" id="CHEBI:15379"/>
        <dbReference type="ChEBI" id="CHEBI:16240"/>
        <dbReference type="ChEBI" id="CHEBI:18421"/>
        <dbReference type="EC" id="1.15.1.1"/>
    </reaction>
</comment>
<evidence type="ECO:0000259" key="11">
    <source>
        <dbReference type="PROSITE" id="PS50846"/>
    </source>
</evidence>
<keyword evidence="12" id="KW-1185">Reference proteome</keyword>
<keyword evidence="4" id="KW-0186">Copper</keyword>
<keyword evidence="5" id="KW-0862">Zinc</keyword>
<dbReference type="PANTHER" id="PTHR10003">
    <property type="entry name" value="SUPEROXIDE DISMUTASE CU-ZN -RELATED"/>
    <property type="match status" value="1"/>
</dbReference>
<dbReference type="Gene3D" id="3.30.70.100">
    <property type="match status" value="1"/>
</dbReference>
<sequence>MTSTVIEFLVKMTCKACVDDIHKSLDSVVGIKKVDINLEKGSVVIESTLSTLRLQELLESTGRPVAVKGYDGSSAGVSILEAGDANVNGVVRFVQATPDVCIIDGTVDGLQPGKHRIAIYECGDISRGCKSIGNIFNPDYYNVNKKVYGDIGKISAERNGRSEFRLEDNTIKLSDVLGRAFGIGPEHNNGEPIACGIIARSAGLFQNPKTICACDGTTIWDEVAKPNSKSNL</sequence>
<evidence type="ECO:0000256" key="9">
    <source>
        <dbReference type="ARBA" id="ARBA00032899"/>
    </source>
</evidence>
<dbReference type="Gene3D" id="2.60.40.200">
    <property type="entry name" value="Superoxide dismutase, copper/zinc binding domain"/>
    <property type="match status" value="1"/>
</dbReference>
<dbReference type="AlphaFoldDB" id="A0A6J2YCL7"/>
<dbReference type="RefSeq" id="XP_030761066.1">
    <property type="nucleotide sequence ID" value="XM_030905206.1"/>
</dbReference>